<evidence type="ECO:0000313" key="2">
    <source>
        <dbReference type="Proteomes" id="UP001634394"/>
    </source>
</evidence>
<proteinExistence type="predicted"/>
<gene>
    <name evidence="1" type="ORF">ACJMK2_006581</name>
</gene>
<comment type="caution">
    <text evidence="1">The sequence shown here is derived from an EMBL/GenBank/DDBJ whole genome shotgun (WGS) entry which is preliminary data.</text>
</comment>
<evidence type="ECO:0000313" key="1">
    <source>
        <dbReference type="EMBL" id="KAL3864938.1"/>
    </source>
</evidence>
<name>A0ABD3VWE0_SINWO</name>
<keyword evidence="2" id="KW-1185">Reference proteome</keyword>
<dbReference type="AlphaFoldDB" id="A0ABD3VWE0"/>
<dbReference type="Proteomes" id="UP001634394">
    <property type="component" value="Unassembled WGS sequence"/>
</dbReference>
<organism evidence="1 2">
    <name type="scientific">Sinanodonta woodiana</name>
    <name type="common">Chinese pond mussel</name>
    <name type="synonym">Anodonta woodiana</name>
    <dbReference type="NCBI Taxonomy" id="1069815"/>
    <lineage>
        <taxon>Eukaryota</taxon>
        <taxon>Metazoa</taxon>
        <taxon>Spiralia</taxon>
        <taxon>Lophotrochozoa</taxon>
        <taxon>Mollusca</taxon>
        <taxon>Bivalvia</taxon>
        <taxon>Autobranchia</taxon>
        <taxon>Heteroconchia</taxon>
        <taxon>Palaeoheterodonta</taxon>
        <taxon>Unionida</taxon>
        <taxon>Unionoidea</taxon>
        <taxon>Unionidae</taxon>
        <taxon>Unioninae</taxon>
        <taxon>Sinanodonta</taxon>
    </lineage>
</organism>
<protein>
    <submittedName>
        <fullName evidence="1">Uncharacterized protein</fullName>
    </submittedName>
</protein>
<accession>A0ABD3VWE0</accession>
<sequence>MAENTIKDVKIQRKGFWKIHLYPELGCRKDLLCVDELNANKRNNLHFCDFVIWSSRRMIVEIIWPDVQFFKDLCSSLINLYHNILLPEYIKMKIPRRLMPVDLNI</sequence>
<reference evidence="1 2" key="1">
    <citation type="submission" date="2024-11" db="EMBL/GenBank/DDBJ databases">
        <title>Chromosome-level genome assembly of the freshwater bivalve Anodonta woodiana.</title>
        <authorList>
            <person name="Chen X."/>
        </authorList>
    </citation>
    <scope>NUCLEOTIDE SEQUENCE [LARGE SCALE GENOMIC DNA]</scope>
    <source>
        <strain evidence="1">MN2024</strain>
        <tissue evidence="1">Gills</tissue>
    </source>
</reference>
<dbReference type="EMBL" id="JBJQND010000010">
    <property type="protein sequence ID" value="KAL3864938.1"/>
    <property type="molecule type" value="Genomic_DNA"/>
</dbReference>